<evidence type="ECO:0000313" key="2">
    <source>
        <dbReference type="EMBL" id="RIJ33079.1"/>
    </source>
</evidence>
<evidence type="ECO:0000313" key="3">
    <source>
        <dbReference type="Proteomes" id="UP000266385"/>
    </source>
</evidence>
<sequence length="556" mass="60876">MASQPLVLTDPDLLAEFVRESEFKAFLEKRFATPPDLAALLFRNGELIDTYKGAHFSAGGLVNAVKSVVGGSSHIAMMLADLKPFQVQLPVFGTSKDDVYIEGLATLELQLDPDKPSNILGLMSGVSRNESDGASKESAPSAGRKSLSRMDVLERIAPHFSDRVMEAALRQVNAEDIRGERGLQDKIQADMMQEAERVCGDIGVMVRAVSVEWALSDVEREALLRARLNREQDMLDHQLSLLKREVERQSEATEIRVTANVDMAKLESASEDELAHMVLNSEVAFLDAREQATRRQEMEALAHEIEVLRTERAAKLENDLAEASHLTDLTSEASRLRTVEREIELLDAKHVAEMKKIGAFTDVEIRERSERMELELARIAQEQSAANLRSLMDIEHSGKDRDTDRDIRGKKAETENEIAKVRADTDSRTAQLQAGAKMSPEQIMAINAGLSPDVANVLIEQARAKAGGGESTMEAMRELVRGAAEEREAGRRHELDILKAGMAGATGVAHGAGGKSGHEHDSGLETSPTTVDCPKCGRTLPAKANFCTGCGHKLRT</sequence>
<gene>
    <name evidence="2" type="ORF">D1223_04355</name>
</gene>
<dbReference type="AlphaFoldDB" id="A0A399RSR1"/>
<dbReference type="Proteomes" id="UP000266385">
    <property type="component" value="Unassembled WGS sequence"/>
</dbReference>
<name>A0A399RSR1_9PROT</name>
<keyword evidence="3" id="KW-1185">Reference proteome</keyword>
<dbReference type="OrthoDB" id="7614792at2"/>
<dbReference type="EMBL" id="QWFX01000005">
    <property type="protein sequence ID" value="RIJ33079.1"/>
    <property type="molecule type" value="Genomic_DNA"/>
</dbReference>
<evidence type="ECO:0000256" key="1">
    <source>
        <dbReference type="SAM" id="MobiDB-lite"/>
    </source>
</evidence>
<feature type="region of interest" description="Disordered" evidence="1">
    <location>
        <begin position="121"/>
        <end position="146"/>
    </location>
</feature>
<feature type="region of interest" description="Disordered" evidence="1">
    <location>
        <begin position="508"/>
        <end position="530"/>
    </location>
</feature>
<proteinExistence type="predicted"/>
<comment type="caution">
    <text evidence="2">The sequence shown here is derived from an EMBL/GenBank/DDBJ whole genome shotgun (WGS) entry which is preliminary data.</text>
</comment>
<protein>
    <submittedName>
        <fullName evidence="2">Zinc-ribbon domain-containing protein</fullName>
    </submittedName>
</protein>
<organism evidence="2 3">
    <name type="scientific">Henriciella mobilis</name>
    <dbReference type="NCBI Taxonomy" id="2305467"/>
    <lineage>
        <taxon>Bacteria</taxon>
        <taxon>Pseudomonadati</taxon>
        <taxon>Pseudomonadota</taxon>
        <taxon>Alphaproteobacteria</taxon>
        <taxon>Hyphomonadales</taxon>
        <taxon>Hyphomonadaceae</taxon>
        <taxon>Henriciella</taxon>
    </lineage>
</organism>
<accession>A0A399RSR1</accession>
<dbReference type="RefSeq" id="WP_119375157.1">
    <property type="nucleotide sequence ID" value="NZ_QWFX01000005.1"/>
</dbReference>
<reference evidence="2 3" key="1">
    <citation type="submission" date="2018-08" db="EMBL/GenBank/DDBJ databases">
        <title>Henriciella mobilis sp. nov., isolated from seawater.</title>
        <authorList>
            <person name="Cheng H."/>
            <person name="Wu Y.-H."/>
            <person name="Xu X.-W."/>
            <person name="Guo L.-L."/>
        </authorList>
    </citation>
    <scope>NUCLEOTIDE SEQUENCE [LARGE SCALE GENOMIC DNA]</scope>
    <source>
        <strain evidence="2 3">JN25</strain>
    </source>
</reference>